<evidence type="ECO:0000256" key="3">
    <source>
        <dbReference type="ARBA" id="ARBA00022448"/>
    </source>
</evidence>
<evidence type="ECO:0000256" key="4">
    <source>
        <dbReference type="ARBA" id="ARBA00022449"/>
    </source>
</evidence>
<keyword evidence="3" id="KW-0813">Transport</keyword>
<evidence type="ECO:0000256" key="6">
    <source>
        <dbReference type="ARBA" id="ARBA00022989"/>
    </source>
</evidence>
<dbReference type="InterPro" id="IPR006153">
    <property type="entry name" value="Cation/H_exchanger_TM"/>
</dbReference>
<dbReference type="RefSeq" id="WP_206656174.1">
    <property type="nucleotide sequence ID" value="NZ_CP071182.1"/>
</dbReference>
<feature type="transmembrane region" description="Helical" evidence="9">
    <location>
        <begin position="248"/>
        <end position="265"/>
    </location>
</feature>
<dbReference type="GO" id="GO:1902600">
    <property type="term" value="P:proton transmembrane transport"/>
    <property type="evidence" value="ECO:0007669"/>
    <property type="project" value="InterPro"/>
</dbReference>
<dbReference type="PANTHER" id="PTHR43562:SF1">
    <property type="entry name" value="NA(+)_H(+) ANTIPORTER YJBQ-RELATED"/>
    <property type="match status" value="1"/>
</dbReference>
<dbReference type="GO" id="GO:0016020">
    <property type="term" value="C:membrane"/>
    <property type="evidence" value="ECO:0007669"/>
    <property type="project" value="UniProtKB-SubCell"/>
</dbReference>
<dbReference type="AlphaFoldDB" id="A0A9X7VYG4"/>
<keyword evidence="4" id="KW-0050">Antiport</keyword>
<feature type="domain" description="Cation/H+ exchanger transmembrane" evidence="10">
    <location>
        <begin position="18"/>
        <end position="384"/>
    </location>
</feature>
<sequence>MNNTIDIFLLILAASFVFTTLLSKIPLLRVPSAVGYLLFGVLLHVGVIQMGDEEMRWLTQLGDFGLLFLMFLSGLEVDVTLLRPQAWRDTSFNPLTLATMAFLTTLLFSYVISLCVTGLIPGHVNPWMLTLLLSTTSLGIILPILEETDILHTEFGQVLLIYALIADLCTMLLISLFISASTSGRLSDFMLALILIPIVVLAYPAILLVKRFRYARSLAGDVQNRMRAMIALMAAFCAIADFSGSEPILGSFLVGILVSAIPFAFKKRLRDYTHGIGYGFLIPIFFISVGLNFDLSILKEAQSMLWVPLLLFVAFLVKVGPAWLFRKHFGRRGALAGGFLMSARLGLIVAAADIGVRIGALPQFLSEAIVIVAVITCLAAPIIFVYLYKIPT</sequence>
<feature type="transmembrane region" description="Helical" evidence="9">
    <location>
        <begin position="6"/>
        <end position="22"/>
    </location>
</feature>
<accession>A0A9X7VYG4</accession>
<feature type="transmembrane region" description="Helical" evidence="9">
    <location>
        <begin position="304"/>
        <end position="325"/>
    </location>
</feature>
<feature type="transmembrane region" description="Helical" evidence="9">
    <location>
        <begin position="224"/>
        <end position="242"/>
    </location>
</feature>
<dbReference type="InterPro" id="IPR038770">
    <property type="entry name" value="Na+/solute_symporter_sf"/>
</dbReference>
<keyword evidence="6 9" id="KW-1133">Transmembrane helix</keyword>
<feature type="transmembrane region" description="Helical" evidence="9">
    <location>
        <begin position="368"/>
        <end position="388"/>
    </location>
</feature>
<organism evidence="11 12">
    <name type="scientific">Alicyclobacillus mengziensis</name>
    <dbReference type="NCBI Taxonomy" id="2931921"/>
    <lineage>
        <taxon>Bacteria</taxon>
        <taxon>Bacillati</taxon>
        <taxon>Bacillota</taxon>
        <taxon>Bacilli</taxon>
        <taxon>Bacillales</taxon>
        <taxon>Alicyclobacillaceae</taxon>
        <taxon>Alicyclobacillus</taxon>
    </lineage>
</organism>
<evidence type="ECO:0000256" key="8">
    <source>
        <dbReference type="ARBA" id="ARBA00023136"/>
    </source>
</evidence>
<evidence type="ECO:0000259" key="10">
    <source>
        <dbReference type="Pfam" id="PF00999"/>
    </source>
</evidence>
<keyword evidence="8 9" id="KW-0472">Membrane</keyword>
<comment type="similarity">
    <text evidence="2">Belongs to the monovalent cation:proton antiporter 2 (CPA2) transporter (TC 2.A.37) family.</text>
</comment>
<gene>
    <name evidence="11" type="ORF">JZ786_20625</name>
</gene>
<dbReference type="Pfam" id="PF00999">
    <property type="entry name" value="Na_H_Exchanger"/>
    <property type="match status" value="1"/>
</dbReference>
<evidence type="ECO:0000313" key="12">
    <source>
        <dbReference type="Proteomes" id="UP000663505"/>
    </source>
</evidence>
<feature type="transmembrane region" description="Helical" evidence="9">
    <location>
        <begin position="95"/>
        <end position="120"/>
    </location>
</feature>
<feature type="transmembrane region" description="Helical" evidence="9">
    <location>
        <begin position="34"/>
        <end position="51"/>
    </location>
</feature>
<dbReference type="Proteomes" id="UP000663505">
    <property type="component" value="Chromosome"/>
</dbReference>
<reference evidence="11 12" key="1">
    <citation type="submission" date="2021-02" db="EMBL/GenBank/DDBJ databases">
        <title>Alicyclobacillus curvatus sp. nov. and Alicyclobacillus mengziensis sp. nov., two acidophilic bacteria isolated from acid mine drainage.</title>
        <authorList>
            <person name="Huang Y."/>
        </authorList>
    </citation>
    <scope>NUCLEOTIDE SEQUENCE [LARGE SCALE GENOMIC DNA]</scope>
    <source>
        <strain evidence="11 12">S30H14</strain>
    </source>
</reference>
<dbReference type="EMBL" id="CP071182">
    <property type="protein sequence ID" value="QSO46812.1"/>
    <property type="molecule type" value="Genomic_DNA"/>
</dbReference>
<keyword evidence="5 9" id="KW-0812">Transmembrane</keyword>
<feature type="transmembrane region" description="Helical" evidence="9">
    <location>
        <begin position="277"/>
        <end position="298"/>
    </location>
</feature>
<evidence type="ECO:0000256" key="9">
    <source>
        <dbReference type="SAM" id="Phobius"/>
    </source>
</evidence>
<name>A0A9X7VYG4_9BACL</name>
<keyword evidence="12" id="KW-1185">Reference proteome</keyword>
<feature type="transmembrane region" description="Helical" evidence="9">
    <location>
        <begin position="337"/>
        <end position="356"/>
    </location>
</feature>
<feature type="transmembrane region" description="Helical" evidence="9">
    <location>
        <begin position="190"/>
        <end position="212"/>
    </location>
</feature>
<evidence type="ECO:0000256" key="5">
    <source>
        <dbReference type="ARBA" id="ARBA00022692"/>
    </source>
</evidence>
<evidence type="ECO:0000313" key="11">
    <source>
        <dbReference type="EMBL" id="QSO46812.1"/>
    </source>
</evidence>
<dbReference type="GO" id="GO:0015297">
    <property type="term" value="F:antiporter activity"/>
    <property type="evidence" value="ECO:0007669"/>
    <property type="project" value="UniProtKB-KW"/>
</dbReference>
<dbReference type="Gene3D" id="1.20.1530.20">
    <property type="match status" value="1"/>
</dbReference>
<evidence type="ECO:0000256" key="2">
    <source>
        <dbReference type="ARBA" id="ARBA00005551"/>
    </source>
</evidence>
<dbReference type="PANTHER" id="PTHR43562">
    <property type="entry name" value="NAPA-TYPE SODIUM/HYDROGEN ANTIPORTER"/>
    <property type="match status" value="1"/>
</dbReference>
<feature type="transmembrane region" description="Helical" evidence="9">
    <location>
        <begin position="157"/>
        <end position="178"/>
    </location>
</feature>
<evidence type="ECO:0000256" key="7">
    <source>
        <dbReference type="ARBA" id="ARBA00023065"/>
    </source>
</evidence>
<proteinExistence type="inferred from homology"/>
<evidence type="ECO:0000256" key="1">
    <source>
        <dbReference type="ARBA" id="ARBA00004141"/>
    </source>
</evidence>
<feature type="transmembrane region" description="Helical" evidence="9">
    <location>
        <begin position="126"/>
        <end position="145"/>
    </location>
</feature>
<protein>
    <submittedName>
        <fullName evidence="11">Cation:proton antiporter</fullName>
    </submittedName>
</protein>
<dbReference type="KEGG" id="afx:JZ786_20625"/>
<keyword evidence="7" id="KW-0406">Ion transport</keyword>
<comment type="subcellular location">
    <subcellularLocation>
        <location evidence="1">Membrane</location>
        <topology evidence="1">Multi-pass membrane protein</topology>
    </subcellularLocation>
</comment>
<feature type="transmembrane region" description="Helical" evidence="9">
    <location>
        <begin position="57"/>
        <end position="75"/>
    </location>
</feature>